<feature type="region of interest" description="Disordered" evidence="1">
    <location>
        <begin position="1"/>
        <end position="33"/>
    </location>
</feature>
<dbReference type="Proteomes" id="UP000749559">
    <property type="component" value="Unassembled WGS sequence"/>
</dbReference>
<sequence length="420" mass="47514">MSVTSDPYCTARHMSLPTTESGESNLSRPQLKAGKTNFDGSEMVLSHQELYVKQLEFEMDDTLPLEKSTPSFSPMKGLSPFKPLLPPLKLTQIPKFQRSVSKLPDAGDLTMKPFLKPVKPERTDHDLDPIQISGYKTENPKVVYKGQIDPRSTEEGPMAREILMGTHGREPTNLAFEKAVPDYGEKASTHQKVLTSRASQDFSHSQCLTPKKMKQTRKYDHSMPSYDPVGQTYKTGVVSRAQNTTPQCQVPTPAPAPHENDMLLGAYGGELLKRTLQSPLLSSSDKRPQSLTYYNSQYVKTSDLPRGLQSYQHMPQPENTPFRQFSELKRSDDEALYRPSKSPIPYQIPAFDMSDVLSLSGIPTQSTDYSASGREPYALPKRVDDPYDSYSETRSWVEAHMPRYNRDFTFWHANLRAWVH</sequence>
<evidence type="ECO:0000256" key="1">
    <source>
        <dbReference type="SAM" id="MobiDB-lite"/>
    </source>
</evidence>
<dbReference type="AlphaFoldDB" id="A0A8J1XX82"/>
<comment type="caution">
    <text evidence="2">The sequence shown here is derived from an EMBL/GenBank/DDBJ whole genome shotgun (WGS) entry which is preliminary data.</text>
</comment>
<gene>
    <name evidence="2" type="ORF">OFUS_LOCUS16875</name>
</gene>
<feature type="region of interest" description="Disordered" evidence="1">
    <location>
        <begin position="111"/>
        <end position="132"/>
    </location>
</feature>
<proteinExistence type="predicted"/>
<accession>A0A8J1XX82</accession>
<organism evidence="2 3">
    <name type="scientific">Owenia fusiformis</name>
    <name type="common">Polychaete worm</name>
    <dbReference type="NCBI Taxonomy" id="6347"/>
    <lineage>
        <taxon>Eukaryota</taxon>
        <taxon>Metazoa</taxon>
        <taxon>Spiralia</taxon>
        <taxon>Lophotrochozoa</taxon>
        <taxon>Annelida</taxon>
        <taxon>Polychaeta</taxon>
        <taxon>Sedentaria</taxon>
        <taxon>Canalipalpata</taxon>
        <taxon>Sabellida</taxon>
        <taxon>Oweniida</taxon>
        <taxon>Oweniidae</taxon>
        <taxon>Owenia</taxon>
    </lineage>
</organism>
<keyword evidence="3" id="KW-1185">Reference proteome</keyword>
<name>A0A8J1XX82_OWEFU</name>
<reference evidence="2" key="1">
    <citation type="submission" date="2022-03" db="EMBL/GenBank/DDBJ databases">
        <authorList>
            <person name="Martin C."/>
        </authorList>
    </citation>
    <scope>NUCLEOTIDE SEQUENCE</scope>
</reference>
<protein>
    <submittedName>
        <fullName evidence="2">Uncharacterized protein</fullName>
    </submittedName>
</protein>
<dbReference type="EMBL" id="CAIIXF020000008">
    <property type="protein sequence ID" value="CAH1791832.1"/>
    <property type="molecule type" value="Genomic_DNA"/>
</dbReference>
<feature type="compositionally biased region" description="Basic and acidic residues" evidence="1">
    <location>
        <begin position="118"/>
        <end position="128"/>
    </location>
</feature>
<evidence type="ECO:0000313" key="3">
    <source>
        <dbReference type="Proteomes" id="UP000749559"/>
    </source>
</evidence>
<feature type="compositionally biased region" description="Polar residues" evidence="1">
    <location>
        <begin position="16"/>
        <end position="28"/>
    </location>
</feature>
<evidence type="ECO:0000313" key="2">
    <source>
        <dbReference type="EMBL" id="CAH1791832.1"/>
    </source>
</evidence>